<name>A0ABQ0KPL8_MYCNV</name>
<dbReference type="EMBL" id="BCTA01000069">
    <property type="protein sequence ID" value="GAT11579.1"/>
    <property type="molecule type" value="Genomic_DNA"/>
</dbReference>
<gene>
    <name evidence="1" type="ORF">RMCN_4712</name>
</gene>
<evidence type="ECO:0000313" key="1">
    <source>
        <dbReference type="EMBL" id="GAT11579.1"/>
    </source>
</evidence>
<reference evidence="1 2" key="1">
    <citation type="journal article" date="2016" name="Genome Announc.">
        <title>Draft Genome Sequences of Five Rapidly Growing Mycobacterium Species, M. thermoresistibile, M. fortuitum subsp. acetamidolyticum, M. canariasense, M. brisbanense, and M. novocastrense.</title>
        <authorList>
            <person name="Katahira K."/>
            <person name="Ogura Y."/>
            <person name="Gotoh Y."/>
            <person name="Hayashi T."/>
        </authorList>
    </citation>
    <scope>NUCLEOTIDE SEQUENCE [LARGE SCALE GENOMIC DNA]</scope>
    <source>
        <strain evidence="1 2">JCM18114</strain>
    </source>
</reference>
<protein>
    <submittedName>
        <fullName evidence="1">Uncharacterized protein</fullName>
    </submittedName>
</protein>
<proteinExistence type="predicted"/>
<accession>A0ABQ0KPL8</accession>
<dbReference type="Proteomes" id="UP000069773">
    <property type="component" value="Unassembled WGS sequence"/>
</dbReference>
<keyword evidence="2" id="KW-1185">Reference proteome</keyword>
<comment type="caution">
    <text evidence="1">The sequence shown here is derived from an EMBL/GenBank/DDBJ whole genome shotgun (WGS) entry which is preliminary data.</text>
</comment>
<organism evidence="1 2">
    <name type="scientific">Mycolicibacterium novocastrense</name>
    <name type="common">Mycobacterium novocastrense</name>
    <dbReference type="NCBI Taxonomy" id="59813"/>
    <lineage>
        <taxon>Bacteria</taxon>
        <taxon>Bacillati</taxon>
        <taxon>Actinomycetota</taxon>
        <taxon>Actinomycetes</taxon>
        <taxon>Mycobacteriales</taxon>
        <taxon>Mycobacteriaceae</taxon>
        <taxon>Mycolicibacterium</taxon>
    </lineage>
</organism>
<sequence length="69" mass="7818">MASTSAHPPAELTCSDRRLAYEKWGITLRVRMIGSLLARHPGLYDVLDAFIELGYQRWPFGRNGSGVRR</sequence>
<evidence type="ECO:0000313" key="2">
    <source>
        <dbReference type="Proteomes" id="UP000069773"/>
    </source>
</evidence>